<evidence type="ECO:0000313" key="2">
    <source>
        <dbReference type="Proteomes" id="UP001235939"/>
    </source>
</evidence>
<reference evidence="1 2" key="1">
    <citation type="submission" date="2022-03" db="EMBL/GenBank/DDBJ databases">
        <title>A chromosomal length assembly of Cordylochernes scorpioides.</title>
        <authorList>
            <person name="Zeh D."/>
            <person name="Zeh J."/>
        </authorList>
    </citation>
    <scope>NUCLEOTIDE SEQUENCE [LARGE SCALE GENOMIC DNA]</scope>
    <source>
        <strain evidence="1">IN4F17</strain>
        <tissue evidence="1">Whole Body</tissue>
    </source>
</reference>
<proteinExistence type="predicted"/>
<dbReference type="InterPro" id="IPR051320">
    <property type="entry name" value="Viral_Replic_Matur_Polypro"/>
</dbReference>
<dbReference type="Proteomes" id="UP001235939">
    <property type="component" value="Chromosome X"/>
</dbReference>
<dbReference type="InterPro" id="IPR043502">
    <property type="entry name" value="DNA/RNA_pol_sf"/>
</dbReference>
<organism evidence="1 2">
    <name type="scientific">Cordylochernes scorpioides</name>
    <dbReference type="NCBI Taxonomy" id="51811"/>
    <lineage>
        <taxon>Eukaryota</taxon>
        <taxon>Metazoa</taxon>
        <taxon>Ecdysozoa</taxon>
        <taxon>Arthropoda</taxon>
        <taxon>Chelicerata</taxon>
        <taxon>Arachnida</taxon>
        <taxon>Pseudoscorpiones</taxon>
        <taxon>Cheliferoidea</taxon>
        <taxon>Chernetidae</taxon>
        <taxon>Cordylochernes</taxon>
    </lineage>
</organism>
<gene>
    <name evidence="1" type="ORF">LAZ67_X000967</name>
</gene>
<dbReference type="InterPro" id="IPR043128">
    <property type="entry name" value="Rev_trsase/Diguanyl_cyclase"/>
</dbReference>
<dbReference type="PANTHER" id="PTHR33064:SF37">
    <property type="entry name" value="RIBONUCLEASE H"/>
    <property type="match status" value="1"/>
</dbReference>
<dbReference type="Gene3D" id="3.30.70.270">
    <property type="match status" value="1"/>
</dbReference>
<dbReference type="SUPFAM" id="SSF56672">
    <property type="entry name" value="DNA/RNA polymerases"/>
    <property type="match status" value="1"/>
</dbReference>
<evidence type="ECO:0000313" key="1">
    <source>
        <dbReference type="EMBL" id="UYV84042.1"/>
    </source>
</evidence>
<protein>
    <submittedName>
        <fullName evidence="1">K02A2.6-like</fullName>
    </submittedName>
</protein>
<name>A0ABY6LS35_9ARAC</name>
<keyword evidence="2" id="KW-1185">Reference proteome</keyword>
<sequence>MSSSKGVSTPMKVGYLNIKENRLLPLNEKYRELIGELMYIANCTRLEIFSAIGILSRRVVKSNEHDWKVLKKILGFAFEELDILGHITNQNGIKPAEYNIKAIREFPQPKKVEEMELFLKIKFFKVFSLIADPLTSLIRKNVQFIWTEKQEEAFQNLEKSPYDSTNFG</sequence>
<dbReference type="EMBL" id="CP092886">
    <property type="protein sequence ID" value="UYV84042.1"/>
    <property type="molecule type" value="Genomic_DNA"/>
</dbReference>
<dbReference type="PANTHER" id="PTHR33064">
    <property type="entry name" value="POL PROTEIN"/>
    <property type="match status" value="1"/>
</dbReference>
<accession>A0ABY6LS35</accession>